<evidence type="ECO:0000256" key="9">
    <source>
        <dbReference type="PIRNR" id="PIRNR003128"/>
    </source>
</evidence>
<organism evidence="11 12">
    <name type="scientific">Flavobacterium ponti</name>
    <dbReference type="NCBI Taxonomy" id="665133"/>
    <lineage>
        <taxon>Bacteria</taxon>
        <taxon>Pseudomonadati</taxon>
        <taxon>Bacteroidota</taxon>
        <taxon>Flavobacteriia</taxon>
        <taxon>Flavobacteriales</taxon>
        <taxon>Flavobacteriaceae</taxon>
        <taxon>Flavobacterium</taxon>
    </lineage>
</organism>
<reference evidence="12" key="1">
    <citation type="journal article" date="2019" name="Int. J. Syst. Evol. Microbiol.">
        <title>The Global Catalogue of Microorganisms (GCM) 10K type strain sequencing project: providing services to taxonomists for standard genome sequencing and annotation.</title>
        <authorList>
            <consortium name="The Broad Institute Genomics Platform"/>
            <consortium name="The Broad Institute Genome Sequencing Center for Infectious Disease"/>
            <person name="Wu L."/>
            <person name="Ma J."/>
        </authorList>
    </citation>
    <scope>NUCLEOTIDE SEQUENCE [LARGE SCALE GENOMIC DNA]</scope>
    <source>
        <strain evidence="12">CCUG 50349</strain>
    </source>
</reference>
<keyword evidence="4" id="KW-0547">Nucleotide-binding</keyword>
<protein>
    <recommendedName>
        <fullName evidence="3 9">DNA repair protein RecN</fullName>
    </recommendedName>
    <alternativeName>
        <fullName evidence="8 9">Recombination protein N</fullName>
    </alternativeName>
</protein>
<evidence type="ECO:0000256" key="7">
    <source>
        <dbReference type="ARBA" id="ARBA00023204"/>
    </source>
</evidence>
<evidence type="ECO:0000313" key="12">
    <source>
        <dbReference type="Proteomes" id="UP001595885"/>
    </source>
</evidence>
<name>A0ABV9P4J6_9FLAO</name>
<evidence type="ECO:0000256" key="1">
    <source>
        <dbReference type="ARBA" id="ARBA00003618"/>
    </source>
</evidence>
<evidence type="ECO:0000259" key="10">
    <source>
        <dbReference type="Pfam" id="PF02463"/>
    </source>
</evidence>
<dbReference type="SUPFAM" id="SSF52540">
    <property type="entry name" value="P-loop containing nucleoside triphosphate hydrolases"/>
    <property type="match status" value="2"/>
</dbReference>
<dbReference type="Gene3D" id="3.40.50.300">
    <property type="entry name" value="P-loop containing nucleotide triphosphate hydrolases"/>
    <property type="match status" value="2"/>
</dbReference>
<dbReference type="RefSeq" id="WP_379738453.1">
    <property type="nucleotide sequence ID" value="NZ_JBHSGW010000002.1"/>
</dbReference>
<keyword evidence="12" id="KW-1185">Reference proteome</keyword>
<evidence type="ECO:0000256" key="8">
    <source>
        <dbReference type="ARBA" id="ARBA00033408"/>
    </source>
</evidence>
<evidence type="ECO:0000256" key="3">
    <source>
        <dbReference type="ARBA" id="ARBA00021315"/>
    </source>
</evidence>
<dbReference type="PANTHER" id="PTHR11059:SF0">
    <property type="entry name" value="DNA REPAIR PROTEIN RECN"/>
    <property type="match status" value="1"/>
</dbReference>
<evidence type="ECO:0000256" key="6">
    <source>
        <dbReference type="ARBA" id="ARBA00022840"/>
    </source>
</evidence>
<dbReference type="EMBL" id="JBHSGW010000002">
    <property type="protein sequence ID" value="MFC4739159.1"/>
    <property type="molecule type" value="Genomic_DNA"/>
</dbReference>
<dbReference type="NCBIfam" id="TIGR00634">
    <property type="entry name" value="recN"/>
    <property type="match status" value="1"/>
</dbReference>
<feature type="domain" description="RecF/RecN/SMC N-terminal" evidence="10">
    <location>
        <begin position="2"/>
        <end position="509"/>
    </location>
</feature>
<evidence type="ECO:0000256" key="4">
    <source>
        <dbReference type="ARBA" id="ARBA00022741"/>
    </source>
</evidence>
<sequence>MLQSLYIKNYALIESLEINFSTNFSIITGETGAGKSILLGALGLVLGNRADLSTLKDKEQKCIIEAHFAIANYNLKQLFESLDLDYDDNTIIRREILPSGKSRAFVNDSPVNLQELQELGNYLIDIHSQFQTRNIINEEYQIDLLDKVANNESTIQKFQSELKNYKAFQSELKKIVSEKETLGKEQEYNLFLYEELEKAKLKVGEQEELETESEKLNNVEFLKENISKVIAISNQEEIGLLANLKEVKSSLQKIASISPEFNELNERITVSLIEIEDIIAENESLAEKLIDDPSRTELVNSKLQVIYDLQKKHQVSSIEELLQIQENLEQKVVKFDDIDSLIKRLENQILSSKEILDKQALIITEARQKAAKIFIVQITEIITQLGMPDAQFEFEITPTEIYNKFGKDQINLLFSANKGSKLEPIKKVASGGEMSRIMLSIKAVLTDYSKLPTIIFDEIDTGVSGEIALKMAEIMKKMSDKMQVFAITHLPQIASKGNQHYKVFKITQNNDTISEIKLLTEQERVVEIAEMLSGKNISESAIIHAKALLN</sequence>
<dbReference type="Proteomes" id="UP001595885">
    <property type="component" value="Unassembled WGS sequence"/>
</dbReference>
<keyword evidence="5 9" id="KW-0227">DNA damage</keyword>
<proteinExistence type="inferred from homology"/>
<evidence type="ECO:0000313" key="11">
    <source>
        <dbReference type="EMBL" id="MFC4739159.1"/>
    </source>
</evidence>
<dbReference type="Pfam" id="PF02463">
    <property type="entry name" value="SMC_N"/>
    <property type="match status" value="1"/>
</dbReference>
<dbReference type="PANTHER" id="PTHR11059">
    <property type="entry name" value="DNA REPAIR PROTEIN RECN"/>
    <property type="match status" value="1"/>
</dbReference>
<evidence type="ECO:0000256" key="5">
    <source>
        <dbReference type="ARBA" id="ARBA00022763"/>
    </source>
</evidence>
<dbReference type="InterPro" id="IPR003395">
    <property type="entry name" value="RecF/RecN/SMC_N"/>
</dbReference>
<comment type="similarity">
    <text evidence="2 9">Belongs to the RecN family.</text>
</comment>
<keyword evidence="7 9" id="KW-0234">DNA repair</keyword>
<gene>
    <name evidence="11" type="primary">recN</name>
    <name evidence="11" type="ORF">ACFO3U_04065</name>
</gene>
<dbReference type="InterPro" id="IPR004604">
    <property type="entry name" value="DNA_recomb/repair_RecN"/>
</dbReference>
<dbReference type="InterPro" id="IPR027417">
    <property type="entry name" value="P-loop_NTPase"/>
</dbReference>
<accession>A0ABV9P4J6</accession>
<keyword evidence="6" id="KW-0067">ATP-binding</keyword>
<comment type="caution">
    <text evidence="11">The sequence shown here is derived from an EMBL/GenBank/DDBJ whole genome shotgun (WGS) entry which is preliminary data.</text>
</comment>
<dbReference type="PIRSF" id="PIRSF003128">
    <property type="entry name" value="RecN"/>
    <property type="match status" value="1"/>
</dbReference>
<evidence type="ECO:0000256" key="2">
    <source>
        <dbReference type="ARBA" id="ARBA00009441"/>
    </source>
</evidence>
<dbReference type="CDD" id="cd03241">
    <property type="entry name" value="ABC_RecN"/>
    <property type="match status" value="1"/>
</dbReference>
<comment type="function">
    <text evidence="1 9">May be involved in recombinational repair of damaged DNA.</text>
</comment>